<dbReference type="OrthoDB" id="137309at2157"/>
<dbReference type="RefSeq" id="WP_008003588.1">
    <property type="nucleotide sequence ID" value="NZ_AOJG01000007.1"/>
</dbReference>
<feature type="transmembrane region" description="Helical" evidence="2">
    <location>
        <begin position="56"/>
        <end position="74"/>
    </location>
</feature>
<feature type="transmembrane region" description="Helical" evidence="2">
    <location>
        <begin position="81"/>
        <end position="102"/>
    </location>
</feature>
<feature type="transmembrane region" description="Helical" evidence="2">
    <location>
        <begin position="242"/>
        <end position="259"/>
    </location>
</feature>
<keyword evidence="2" id="KW-0472">Membrane</keyword>
<keyword evidence="2" id="KW-1133">Transmembrane helix</keyword>
<feature type="region of interest" description="Disordered" evidence="1">
    <location>
        <begin position="610"/>
        <end position="673"/>
    </location>
</feature>
<evidence type="ECO:0000256" key="2">
    <source>
        <dbReference type="SAM" id="Phobius"/>
    </source>
</evidence>
<protein>
    <recommendedName>
        <fullName evidence="5">Glycosyltransferase RgtA/B/C/D-like domain-containing protein</fullName>
    </recommendedName>
</protein>
<feature type="compositionally biased region" description="Gly residues" evidence="1">
    <location>
        <begin position="621"/>
        <end position="638"/>
    </location>
</feature>
<feature type="transmembrane region" description="Helical" evidence="2">
    <location>
        <begin position="397"/>
        <end position="417"/>
    </location>
</feature>
<reference evidence="3 4" key="1">
    <citation type="journal article" date="2014" name="PLoS Genet.">
        <title>Phylogenetically driven sequencing of extremely halophilic archaea reveals strategies for static and dynamic osmo-response.</title>
        <authorList>
            <person name="Becker E.A."/>
            <person name="Seitzer P.M."/>
            <person name="Tritt A."/>
            <person name="Larsen D."/>
            <person name="Krusor M."/>
            <person name="Yao A.I."/>
            <person name="Wu D."/>
            <person name="Madern D."/>
            <person name="Eisen J.A."/>
            <person name="Darling A.E."/>
            <person name="Facciotti M.T."/>
        </authorList>
    </citation>
    <scope>NUCLEOTIDE SEQUENCE [LARGE SCALE GENOMIC DNA]</scope>
    <source>
        <strain evidence="3 4">DSM 21995</strain>
    </source>
</reference>
<feature type="transmembrane region" description="Helical" evidence="2">
    <location>
        <begin position="178"/>
        <end position="199"/>
    </location>
</feature>
<feature type="transmembrane region" description="Helical" evidence="2">
    <location>
        <begin position="21"/>
        <end position="41"/>
    </location>
</feature>
<gene>
    <name evidence="3" type="ORF">C469_02566</name>
</gene>
<evidence type="ECO:0000313" key="4">
    <source>
        <dbReference type="Proteomes" id="UP000011650"/>
    </source>
</evidence>
<keyword evidence="2" id="KW-0812">Transmembrane</keyword>
<dbReference type="AlphaFoldDB" id="M0P0J8"/>
<comment type="caution">
    <text evidence="3">The sequence shown here is derived from an EMBL/GenBank/DDBJ whole genome shotgun (WGS) entry which is preliminary data.</text>
</comment>
<feature type="transmembrane region" description="Helical" evidence="2">
    <location>
        <begin position="364"/>
        <end position="385"/>
    </location>
</feature>
<accession>M0P0J8</accession>
<feature type="transmembrane region" description="Helical" evidence="2">
    <location>
        <begin position="211"/>
        <end position="230"/>
    </location>
</feature>
<evidence type="ECO:0000256" key="1">
    <source>
        <dbReference type="SAM" id="MobiDB-lite"/>
    </source>
</evidence>
<dbReference type="Proteomes" id="UP000011650">
    <property type="component" value="Unassembled WGS sequence"/>
</dbReference>
<keyword evidence="4" id="KW-1185">Reference proteome</keyword>
<name>M0P0J8_9EURY</name>
<evidence type="ECO:0000313" key="3">
    <source>
        <dbReference type="EMBL" id="EMA63702.1"/>
    </source>
</evidence>
<dbReference type="STRING" id="1227482.C469_02566"/>
<feature type="transmembrane region" description="Helical" evidence="2">
    <location>
        <begin position="154"/>
        <end position="171"/>
    </location>
</feature>
<sequence>MSYRARNSRGGRDERRRDLRKAVLAVGFLGIAVGTLAAWNAPATGYEISIYRATPTAFWAGALVAFAAAGAVCVMNPRDRLSGIGVLLGWLTTVLISGLPAVRSYRFHGSGDPMTHLGWAVDLRTGRLSFGDLFYPGGHGSAGLLAEAAGLETARAMLLFVAVLVGVYVLFVPLTVRALVDTPGAAVIAAFSGFMLLAFNNVSTRLMFHTYSLGVMFLPVVLYLLVRFLRSDREGLSTVDRLGGLNGTLLCVCLASLLIHPQVNLNVVILIGTIAVVHRLYTRRAPDHPMAAVRPLTGVVAVTAVCWAVWSLGHWQVFVAGSNVLDSAYGTVFGTQVAGQAVAETGDSAEGVGAGLPELFAKLFLVPAVYSAAALGAVAYSFLTLRDGSPDGGRSVVTYFGYAGLVLGPFFLLHFLGDVSEYFFRHLGFAVTLVTVIGAVGLHAAGDLLPRDWRSIARPIAVVVLVVALVVSLVAVFPSPYIYLPSSHVSDQEVNGYQNAIEYRDGAVQWSGIRSGPGRQFDALSPGERPPAANGNSTYTDAELRLQLDSPPGDLYFGVTARDVQRETIAYREFRYSRASLEALGSEPGLHHVRDNGGFDLYYLESGIATDGNGSEDGEGGDTGLDSGGTEAGGGDAETGGNVSDAAGDAAGITGVSSGSSRLSGAYTLRRGR</sequence>
<feature type="transmembrane region" description="Helical" evidence="2">
    <location>
        <begin position="265"/>
        <end position="281"/>
    </location>
</feature>
<proteinExistence type="predicted"/>
<feature type="transmembrane region" description="Helical" evidence="2">
    <location>
        <begin position="423"/>
        <end position="444"/>
    </location>
</feature>
<feature type="transmembrane region" description="Helical" evidence="2">
    <location>
        <begin position="293"/>
        <end position="313"/>
    </location>
</feature>
<evidence type="ECO:0008006" key="5">
    <source>
        <dbReference type="Google" id="ProtNLM"/>
    </source>
</evidence>
<dbReference type="EMBL" id="AOJG01000007">
    <property type="protein sequence ID" value="EMA63702.1"/>
    <property type="molecule type" value="Genomic_DNA"/>
</dbReference>
<dbReference type="PATRIC" id="fig|1227482.3.peg.521"/>
<organism evidence="3 4">
    <name type="scientific">Halorubrum lipolyticum DSM 21995</name>
    <dbReference type="NCBI Taxonomy" id="1227482"/>
    <lineage>
        <taxon>Archaea</taxon>
        <taxon>Methanobacteriati</taxon>
        <taxon>Methanobacteriota</taxon>
        <taxon>Stenosarchaea group</taxon>
        <taxon>Halobacteria</taxon>
        <taxon>Halobacteriales</taxon>
        <taxon>Haloferacaceae</taxon>
        <taxon>Halorubrum</taxon>
    </lineage>
</organism>
<feature type="transmembrane region" description="Helical" evidence="2">
    <location>
        <begin position="456"/>
        <end position="477"/>
    </location>
</feature>